<dbReference type="RefSeq" id="WP_282200013.1">
    <property type="nucleotide sequence ID" value="NZ_BOQE01000001.1"/>
</dbReference>
<dbReference type="PANTHER" id="PTHR37808:SF3">
    <property type="entry name" value="SPORE GERMINATION PROTEIN GERPA-RELATED"/>
    <property type="match status" value="1"/>
</dbReference>
<keyword evidence="2" id="KW-1185">Reference proteome</keyword>
<proteinExistence type="predicted"/>
<dbReference type="EMBL" id="BOQE01000001">
    <property type="protein sequence ID" value="GIM46981.1"/>
    <property type="molecule type" value="Genomic_DNA"/>
</dbReference>
<reference evidence="1" key="1">
    <citation type="journal article" date="2023" name="Int. J. Syst. Evol. Microbiol.">
        <title>Collibacillus ludicampi gen. nov., sp. nov., a new soil bacterium of the family Alicyclobacillaceae.</title>
        <authorList>
            <person name="Jojima T."/>
            <person name="Ioku Y."/>
            <person name="Fukuta Y."/>
            <person name="Shirasaka N."/>
            <person name="Matsumura Y."/>
            <person name="Mori M."/>
        </authorList>
    </citation>
    <scope>NUCLEOTIDE SEQUENCE</scope>
    <source>
        <strain evidence="1">TP075</strain>
    </source>
</reference>
<name>A0AAV4LGL6_9BACL</name>
<comment type="caution">
    <text evidence="1">The sequence shown here is derived from an EMBL/GenBank/DDBJ whole genome shotgun (WGS) entry which is preliminary data.</text>
</comment>
<accession>A0AAV4LGL6</accession>
<protein>
    <submittedName>
        <fullName evidence="1">Spore germination protein GerPA</fullName>
    </submittedName>
</protein>
<evidence type="ECO:0000313" key="2">
    <source>
        <dbReference type="Proteomes" id="UP001057291"/>
    </source>
</evidence>
<organism evidence="1 2">
    <name type="scientific">Collibacillus ludicampi</name>
    <dbReference type="NCBI Taxonomy" id="2771369"/>
    <lineage>
        <taxon>Bacteria</taxon>
        <taxon>Bacillati</taxon>
        <taxon>Bacillota</taxon>
        <taxon>Bacilli</taxon>
        <taxon>Bacillales</taxon>
        <taxon>Alicyclobacillaceae</taxon>
        <taxon>Collibacillus</taxon>
    </lineage>
</organism>
<dbReference type="Pfam" id="PF10676">
    <property type="entry name" value="gerPA"/>
    <property type="match status" value="1"/>
</dbReference>
<sequence>MPAIVGAFKVVTVGGVLQTGDSAYIVPKTLSKTYVGSGAFNTGDVARTMSILNTTNTNDQDVNDANQRTAF</sequence>
<gene>
    <name evidence="1" type="primary">gerPA</name>
    <name evidence="1" type="ORF">DNHGIG_25300</name>
</gene>
<dbReference type="AlphaFoldDB" id="A0AAV4LGL6"/>
<dbReference type="Proteomes" id="UP001057291">
    <property type="component" value="Unassembled WGS sequence"/>
</dbReference>
<dbReference type="PANTHER" id="PTHR37808">
    <property type="entry name" value="SPORE GERMINATION PROTEIN-LIKE PROTEIN YDZR-RELATED"/>
    <property type="match status" value="1"/>
</dbReference>
<dbReference type="InterPro" id="IPR019618">
    <property type="entry name" value="Spore_germination_GerPA"/>
</dbReference>
<evidence type="ECO:0000313" key="1">
    <source>
        <dbReference type="EMBL" id="GIM46981.1"/>
    </source>
</evidence>